<dbReference type="EMBL" id="FXAM01000001">
    <property type="protein sequence ID" value="SMF97254.1"/>
    <property type="molecule type" value="Genomic_DNA"/>
</dbReference>
<keyword evidence="1" id="KW-0472">Membrane</keyword>
<proteinExistence type="predicted"/>
<gene>
    <name evidence="2" type="ORF">SAMN02949497_4675</name>
</gene>
<evidence type="ECO:0000256" key="1">
    <source>
        <dbReference type="SAM" id="Phobius"/>
    </source>
</evidence>
<feature type="transmembrane region" description="Helical" evidence="1">
    <location>
        <begin position="64"/>
        <end position="85"/>
    </location>
</feature>
<reference evidence="2 3" key="1">
    <citation type="submission" date="2016-12" db="EMBL/GenBank/DDBJ databases">
        <authorList>
            <person name="Song W.-J."/>
            <person name="Kurnit D.M."/>
        </authorList>
    </citation>
    <scope>NUCLEOTIDE SEQUENCE [LARGE SCALE GENOMIC DNA]</scope>
    <source>
        <strain evidence="2 3">175</strain>
    </source>
</reference>
<accession>A0A1Y6DAS3</accession>
<evidence type="ECO:0008006" key="4">
    <source>
        <dbReference type="Google" id="ProtNLM"/>
    </source>
</evidence>
<keyword evidence="1" id="KW-0812">Transmembrane</keyword>
<feature type="transmembrane region" description="Helical" evidence="1">
    <location>
        <begin position="30"/>
        <end position="52"/>
    </location>
</feature>
<dbReference type="Proteomes" id="UP000192923">
    <property type="component" value="Unassembled WGS sequence"/>
</dbReference>
<name>A0A1Y6DAS3_9GAMM</name>
<keyword evidence="1" id="KW-1133">Transmembrane helix</keyword>
<evidence type="ECO:0000313" key="3">
    <source>
        <dbReference type="Proteomes" id="UP000192923"/>
    </source>
</evidence>
<keyword evidence="3" id="KW-1185">Reference proteome</keyword>
<protein>
    <recommendedName>
        <fullName evidence="4">Yip1 domain-containing protein</fullName>
    </recommendedName>
</protein>
<sequence length="164" mass="17825">MNPFLYKAHPLLHRLISLLLDPTSATPADALALAALMLGLNLLWVPALLWAALKTDRLRLSLPLAYGLALPASLLYTPMLLTVVSDVAAHGFRFQERFLLVFALFVVSQTLAGLYAFALRHRPSGYPAGLMTGETIALFMLLYSLVMAAGLLGLDTVFGIFRGL</sequence>
<feature type="transmembrane region" description="Helical" evidence="1">
    <location>
        <begin position="97"/>
        <end position="117"/>
    </location>
</feature>
<organism evidence="2 3">
    <name type="scientific">Methylomagnum ishizawai</name>
    <dbReference type="NCBI Taxonomy" id="1760988"/>
    <lineage>
        <taxon>Bacteria</taxon>
        <taxon>Pseudomonadati</taxon>
        <taxon>Pseudomonadota</taxon>
        <taxon>Gammaproteobacteria</taxon>
        <taxon>Methylococcales</taxon>
        <taxon>Methylococcaceae</taxon>
        <taxon>Methylomagnum</taxon>
    </lineage>
</organism>
<dbReference type="AlphaFoldDB" id="A0A1Y6DAS3"/>
<feature type="transmembrane region" description="Helical" evidence="1">
    <location>
        <begin position="138"/>
        <end position="161"/>
    </location>
</feature>
<dbReference type="OrthoDB" id="5570344at2"/>
<evidence type="ECO:0000313" key="2">
    <source>
        <dbReference type="EMBL" id="SMF97254.1"/>
    </source>
</evidence>
<dbReference type="RefSeq" id="WP_085216061.1">
    <property type="nucleotide sequence ID" value="NZ_FXAM01000001.1"/>
</dbReference>
<dbReference type="STRING" id="1760988.SAMN02949497_4675"/>